<proteinExistence type="inferred from homology"/>
<feature type="domain" description="SLBB" evidence="17">
    <location>
        <begin position="276"/>
        <end position="357"/>
    </location>
</feature>
<dbReference type="GO" id="GO:0015288">
    <property type="term" value="F:porin activity"/>
    <property type="evidence" value="ECO:0007669"/>
    <property type="project" value="UniProtKB-KW"/>
</dbReference>
<keyword evidence="11" id="KW-0472">Membrane</keyword>
<evidence type="ECO:0000256" key="1">
    <source>
        <dbReference type="ARBA" id="ARBA00004571"/>
    </source>
</evidence>
<keyword evidence="3" id="KW-0813">Transport</keyword>
<dbReference type="InterPro" id="IPR054765">
    <property type="entry name" value="SLBB_dom"/>
</dbReference>
<keyword evidence="7 15" id="KW-0732">Signal</keyword>
<keyword evidence="6" id="KW-0812">Transmembrane</keyword>
<evidence type="ECO:0000256" key="13">
    <source>
        <dbReference type="ARBA" id="ARBA00023237"/>
    </source>
</evidence>
<dbReference type="Proteomes" id="UP000031572">
    <property type="component" value="Unassembled WGS sequence"/>
</dbReference>
<dbReference type="PANTHER" id="PTHR33619:SF3">
    <property type="entry name" value="POLYSACCHARIDE EXPORT PROTEIN GFCE-RELATED"/>
    <property type="match status" value="1"/>
</dbReference>
<evidence type="ECO:0000256" key="5">
    <source>
        <dbReference type="ARBA" id="ARBA00022597"/>
    </source>
</evidence>
<keyword evidence="19" id="KW-1185">Reference proteome</keyword>
<dbReference type="STRING" id="709839.TSA66_07530"/>
<keyword evidence="13" id="KW-0998">Cell outer membrane</keyword>
<comment type="similarity">
    <text evidence="2">Belongs to the BexD/CtrA/VexA family.</text>
</comment>
<evidence type="ECO:0000256" key="2">
    <source>
        <dbReference type="ARBA" id="ARBA00009450"/>
    </source>
</evidence>
<sequence>MHLYFNASLKRWSVVAAIPLIAACTSAAPGMHFDQRASSDATGSATAGNGENANAVLKPITVQLVKTEKQLREKQVTQDISALIAKPVAYKIDSGDVLSIVVWDHPELSSSATVAAVGYGGVGADAAVAATTAPPAGFMVDHDGTIQFPYAGTLKVSGMTQDQAAHLLSTKLSRYLRNPKVTLRVQSYRSKRVYVDGEVKTPGLQAINDIPMTLVEAINRAGGVLPTGDQSQVVVNRGGVNYQVNLPQLVQRGVNPSTIMLQDGDVVRVRSRDESKVFVSGEVVSPRALPMHNGRLTLNEALGESGGVNPLSGDGSQIYVIRRSGTDQIVYQLDGRSPGALAMAENFELSPKDVVYVAATPLANWHRAISLILPSALSGAVGAVTPATNK</sequence>
<evidence type="ECO:0000256" key="10">
    <source>
        <dbReference type="ARBA" id="ARBA00023114"/>
    </source>
</evidence>
<dbReference type="GO" id="GO:0009279">
    <property type="term" value="C:cell outer membrane"/>
    <property type="evidence" value="ECO:0007669"/>
    <property type="project" value="UniProtKB-SubCell"/>
</dbReference>
<keyword evidence="5" id="KW-0762">Sugar transport</keyword>
<evidence type="ECO:0000256" key="3">
    <source>
        <dbReference type="ARBA" id="ARBA00022448"/>
    </source>
</evidence>
<comment type="subcellular location">
    <subcellularLocation>
        <location evidence="1">Cell outer membrane</location>
        <topology evidence="1">Multi-pass membrane protein</topology>
    </subcellularLocation>
</comment>
<dbReference type="GO" id="GO:0046930">
    <property type="term" value="C:pore complex"/>
    <property type="evidence" value="ECO:0007669"/>
    <property type="project" value="UniProtKB-KW"/>
</dbReference>
<keyword evidence="12" id="KW-0564">Palmitate</keyword>
<dbReference type="InterPro" id="IPR049712">
    <property type="entry name" value="Poly_export"/>
</dbReference>
<dbReference type="Pfam" id="PF02563">
    <property type="entry name" value="Poly_export"/>
    <property type="match status" value="1"/>
</dbReference>
<evidence type="ECO:0000256" key="7">
    <source>
        <dbReference type="ARBA" id="ARBA00022729"/>
    </source>
</evidence>
<evidence type="ECO:0000256" key="4">
    <source>
        <dbReference type="ARBA" id="ARBA00022452"/>
    </source>
</evidence>
<dbReference type="PANTHER" id="PTHR33619">
    <property type="entry name" value="POLYSACCHARIDE EXPORT PROTEIN GFCE-RELATED"/>
    <property type="match status" value="1"/>
</dbReference>
<dbReference type="Pfam" id="PF22461">
    <property type="entry name" value="SLBB_2"/>
    <property type="match status" value="2"/>
</dbReference>
<dbReference type="EMBL" id="JWJG01000028">
    <property type="protein sequence ID" value="KIF80693.1"/>
    <property type="molecule type" value="Genomic_DNA"/>
</dbReference>
<keyword evidence="4" id="KW-1134">Transmembrane beta strand</keyword>
<keyword evidence="14" id="KW-0449">Lipoprotein</keyword>
<dbReference type="AlphaFoldDB" id="A0A0C1Y0X1"/>
<feature type="domain" description="SLBB" evidence="17">
    <location>
        <begin position="191"/>
        <end position="269"/>
    </location>
</feature>
<keyword evidence="8" id="KW-0625">Polysaccharide transport</keyword>
<feature type="domain" description="Polysaccharide export protein N-terminal" evidence="16">
    <location>
        <begin position="87"/>
        <end position="185"/>
    </location>
</feature>
<evidence type="ECO:0000259" key="16">
    <source>
        <dbReference type="Pfam" id="PF02563"/>
    </source>
</evidence>
<evidence type="ECO:0008006" key="20">
    <source>
        <dbReference type="Google" id="ProtNLM"/>
    </source>
</evidence>
<feature type="signal peptide" evidence="15">
    <location>
        <begin position="1"/>
        <end position="27"/>
    </location>
</feature>
<evidence type="ECO:0000256" key="11">
    <source>
        <dbReference type="ARBA" id="ARBA00023136"/>
    </source>
</evidence>
<evidence type="ECO:0000256" key="14">
    <source>
        <dbReference type="ARBA" id="ARBA00023288"/>
    </source>
</evidence>
<evidence type="ECO:0000256" key="9">
    <source>
        <dbReference type="ARBA" id="ARBA00023065"/>
    </source>
</evidence>
<evidence type="ECO:0000256" key="6">
    <source>
        <dbReference type="ARBA" id="ARBA00022692"/>
    </source>
</evidence>
<protein>
    <recommendedName>
        <fullName evidence="20">Sugar transporter</fullName>
    </recommendedName>
</protein>
<name>A0A0C1Y0X1_9BURK</name>
<dbReference type="GO" id="GO:0006811">
    <property type="term" value="P:monoatomic ion transport"/>
    <property type="evidence" value="ECO:0007669"/>
    <property type="project" value="UniProtKB-KW"/>
</dbReference>
<evidence type="ECO:0000256" key="8">
    <source>
        <dbReference type="ARBA" id="ARBA00023047"/>
    </source>
</evidence>
<evidence type="ECO:0000256" key="15">
    <source>
        <dbReference type="SAM" id="SignalP"/>
    </source>
</evidence>
<keyword evidence="9" id="KW-0406">Ion transport</keyword>
<comment type="caution">
    <text evidence="18">The sequence shown here is derived from an EMBL/GenBank/DDBJ whole genome shotgun (WGS) entry which is preliminary data.</text>
</comment>
<evidence type="ECO:0000313" key="18">
    <source>
        <dbReference type="EMBL" id="KIF80693.1"/>
    </source>
</evidence>
<dbReference type="GO" id="GO:0015159">
    <property type="term" value="F:polysaccharide transmembrane transporter activity"/>
    <property type="evidence" value="ECO:0007669"/>
    <property type="project" value="InterPro"/>
</dbReference>
<dbReference type="InterPro" id="IPR003715">
    <property type="entry name" value="Poly_export_N"/>
</dbReference>
<evidence type="ECO:0000259" key="17">
    <source>
        <dbReference type="Pfam" id="PF22461"/>
    </source>
</evidence>
<reference evidence="18 19" key="1">
    <citation type="submission" date="2014-12" db="EMBL/GenBank/DDBJ databases">
        <title>Denitrispirillum autotrophicum gen. nov., sp. nov., Denitrifying, Facultatively Autotrophic Bacteria Isolated from Rice Paddy Soil.</title>
        <authorList>
            <person name="Ishii S."/>
            <person name="Ashida N."/>
            <person name="Ohno H."/>
            <person name="Otsuka S."/>
            <person name="Yokota A."/>
            <person name="Senoo K."/>
        </authorList>
    </citation>
    <scope>NUCLEOTIDE SEQUENCE [LARGE SCALE GENOMIC DNA]</scope>
    <source>
        <strain evidence="18 19">TSA66</strain>
    </source>
</reference>
<dbReference type="Gene3D" id="3.10.560.10">
    <property type="entry name" value="Outer membrane lipoprotein wza domain like"/>
    <property type="match status" value="2"/>
</dbReference>
<organism evidence="18 19">
    <name type="scientific">Noviherbaspirillum autotrophicum</name>
    <dbReference type="NCBI Taxonomy" id="709839"/>
    <lineage>
        <taxon>Bacteria</taxon>
        <taxon>Pseudomonadati</taxon>
        <taxon>Pseudomonadota</taxon>
        <taxon>Betaproteobacteria</taxon>
        <taxon>Burkholderiales</taxon>
        <taxon>Oxalobacteraceae</taxon>
        <taxon>Noviherbaspirillum</taxon>
    </lineage>
</organism>
<evidence type="ECO:0000313" key="19">
    <source>
        <dbReference type="Proteomes" id="UP000031572"/>
    </source>
</evidence>
<evidence type="ECO:0000256" key="12">
    <source>
        <dbReference type="ARBA" id="ARBA00023139"/>
    </source>
</evidence>
<dbReference type="Gene3D" id="3.30.1950.10">
    <property type="entry name" value="wza like domain"/>
    <property type="match status" value="1"/>
</dbReference>
<accession>A0A0C1Y0X1</accession>
<keyword evidence="10" id="KW-0626">Porin</keyword>
<feature type="chain" id="PRO_5002156086" description="Sugar transporter" evidence="15">
    <location>
        <begin position="28"/>
        <end position="390"/>
    </location>
</feature>
<gene>
    <name evidence="18" type="ORF">TSA66_07530</name>
</gene>